<dbReference type="Gene3D" id="3.30.2090.10">
    <property type="entry name" value="Multidrug efflux transporter AcrB TolC docking domain, DN and DC subdomains"/>
    <property type="match status" value="1"/>
</dbReference>
<dbReference type="InterPro" id="IPR027463">
    <property type="entry name" value="AcrB_DN_DC_subdom"/>
</dbReference>
<organism evidence="2">
    <name type="scientific">Tanacetum cinerariifolium</name>
    <name type="common">Dalmatian daisy</name>
    <name type="synonym">Chrysanthemum cinerariifolium</name>
    <dbReference type="NCBI Taxonomy" id="118510"/>
    <lineage>
        <taxon>Eukaryota</taxon>
        <taxon>Viridiplantae</taxon>
        <taxon>Streptophyta</taxon>
        <taxon>Embryophyta</taxon>
        <taxon>Tracheophyta</taxon>
        <taxon>Spermatophyta</taxon>
        <taxon>Magnoliopsida</taxon>
        <taxon>eudicotyledons</taxon>
        <taxon>Gunneridae</taxon>
        <taxon>Pentapetalae</taxon>
        <taxon>asterids</taxon>
        <taxon>campanulids</taxon>
        <taxon>Asterales</taxon>
        <taxon>Asteraceae</taxon>
        <taxon>Asteroideae</taxon>
        <taxon>Anthemideae</taxon>
        <taxon>Anthemidinae</taxon>
        <taxon>Tanacetum</taxon>
    </lineage>
</organism>
<feature type="compositionally biased region" description="Basic residues" evidence="1">
    <location>
        <begin position="146"/>
        <end position="156"/>
    </location>
</feature>
<sequence length="239" mass="26195">PLGDRQSVRQLRDLSVASPSTRSVVPLRQIAEVGPAWEFGEIGRRNGVRTLTVRLDIVLGGLANNILAQLQPEIAKIKLPPGHQARATELDDLAAEHLRRFVWAAGAGVSVRLHVLPRAAELVRHRGAQWHHPHRLCGRRGPERARRGHPRRRTPHAAHLPDFGRRRCGRDSDDTQRFRFVGSPRVGYLLWPTLLNGAHAVCPAGAVLAVFPQGRRAEAAGAAGASRSAGGVRIFQKNL</sequence>
<proteinExistence type="predicted"/>
<protein>
    <submittedName>
        <fullName evidence="2">Uncharacterized protein</fullName>
    </submittedName>
</protein>
<name>A0A699QZD1_TANCI</name>
<dbReference type="EMBL" id="BKCJ011058654">
    <property type="protein sequence ID" value="GFC76912.1"/>
    <property type="molecule type" value="Genomic_DNA"/>
</dbReference>
<comment type="caution">
    <text evidence="2">The sequence shown here is derived from an EMBL/GenBank/DDBJ whole genome shotgun (WGS) entry which is preliminary data.</text>
</comment>
<feature type="region of interest" description="Disordered" evidence="1">
    <location>
        <begin position="133"/>
        <end position="171"/>
    </location>
</feature>
<feature type="non-terminal residue" evidence="2">
    <location>
        <position position="239"/>
    </location>
</feature>
<accession>A0A699QZD1</accession>
<feature type="compositionally biased region" description="Basic and acidic residues" evidence="1">
    <location>
        <begin position="162"/>
        <end position="171"/>
    </location>
</feature>
<gene>
    <name evidence="2" type="ORF">Tci_848882</name>
</gene>
<evidence type="ECO:0000256" key="1">
    <source>
        <dbReference type="SAM" id="MobiDB-lite"/>
    </source>
</evidence>
<dbReference type="Gene3D" id="3.30.70.1440">
    <property type="entry name" value="Multidrug efflux transporter AcrB pore domain"/>
    <property type="match status" value="1"/>
</dbReference>
<feature type="non-terminal residue" evidence="2">
    <location>
        <position position="1"/>
    </location>
</feature>
<evidence type="ECO:0000313" key="2">
    <source>
        <dbReference type="EMBL" id="GFC76912.1"/>
    </source>
</evidence>
<dbReference type="AlphaFoldDB" id="A0A699QZD1"/>
<reference evidence="2" key="1">
    <citation type="journal article" date="2019" name="Sci. Rep.">
        <title>Draft genome of Tanacetum cinerariifolium, the natural source of mosquito coil.</title>
        <authorList>
            <person name="Yamashiro T."/>
            <person name="Shiraishi A."/>
            <person name="Satake H."/>
            <person name="Nakayama K."/>
        </authorList>
    </citation>
    <scope>NUCLEOTIDE SEQUENCE</scope>
</reference>